<dbReference type="EMBL" id="CP016757">
    <property type="protein sequence ID" value="ANZ45996.1"/>
    <property type="molecule type" value="Genomic_DNA"/>
</dbReference>
<protein>
    <recommendedName>
        <fullName evidence="3">Glycine transferase</fullName>
    </recommendedName>
</protein>
<dbReference type="RefSeq" id="WP_066747328.1">
    <property type="nucleotide sequence ID" value="NZ_CP016757.1"/>
</dbReference>
<accession>A0A1B2I7R0</accession>
<organism evidence="1 2">
    <name type="scientific">Cloacibacillus porcorum</name>
    <dbReference type="NCBI Taxonomy" id="1197717"/>
    <lineage>
        <taxon>Bacteria</taxon>
        <taxon>Thermotogati</taxon>
        <taxon>Synergistota</taxon>
        <taxon>Synergistia</taxon>
        <taxon>Synergistales</taxon>
        <taxon>Synergistaceae</taxon>
        <taxon>Cloacibacillus</taxon>
    </lineage>
</organism>
<sequence length="234" mass="27411">MKLGIMQPYFIPYIGYWQLINAVDKYVIYDDVNFIKGGWINRNRILMDGNPMYFNVPMFGASPYKLIKEVRVNNDNKIINKNLRIIEAAYKKAPYYNKVYPLIEKILKCNKDNIAEYVTDSFYVICDYLDITTEFVVSSSLNKDCSLKAQDKVLAICKILGATEYYNAIGGQSLYSFTDFANCGIRLKFLKTNNIEYRQFRNEFQSNLSILDIMMFNDTEKIKRFLNDYTLIEN</sequence>
<evidence type="ECO:0000313" key="1">
    <source>
        <dbReference type="EMBL" id="ANZ45996.1"/>
    </source>
</evidence>
<dbReference type="AlphaFoldDB" id="A0A1B2I7R0"/>
<reference evidence="1" key="1">
    <citation type="submission" date="2016-08" db="EMBL/GenBank/DDBJ databases">
        <title>Complete genome of Cloacibacillus porcorum.</title>
        <authorList>
            <person name="Looft T."/>
            <person name="Bayles D.O."/>
            <person name="Alt D.P."/>
        </authorList>
    </citation>
    <scope>NUCLEOTIDE SEQUENCE [LARGE SCALE GENOMIC DNA]</scope>
    <source>
        <strain evidence="1">CL-84</strain>
    </source>
</reference>
<evidence type="ECO:0008006" key="3">
    <source>
        <dbReference type="Google" id="ProtNLM"/>
    </source>
</evidence>
<gene>
    <name evidence="1" type="ORF">BED41_13380</name>
</gene>
<dbReference type="Proteomes" id="UP000093044">
    <property type="component" value="Chromosome"/>
</dbReference>
<evidence type="ECO:0000313" key="2">
    <source>
        <dbReference type="Proteomes" id="UP000093044"/>
    </source>
</evidence>
<dbReference type="Pfam" id="PF08889">
    <property type="entry name" value="WbqC"/>
    <property type="match status" value="1"/>
</dbReference>
<keyword evidence="2" id="KW-1185">Reference proteome</keyword>
<proteinExistence type="predicted"/>
<name>A0A1B2I7R0_9BACT</name>
<dbReference type="GeneID" id="83058838"/>
<dbReference type="OrthoDB" id="3611744at2"/>
<dbReference type="InterPro" id="IPR014985">
    <property type="entry name" value="WbqC"/>
</dbReference>
<dbReference type="KEGG" id="cpor:BED41_13380"/>
<dbReference type="STRING" id="1197717.BED41_13380"/>